<evidence type="ECO:0000313" key="2">
    <source>
        <dbReference type="Proteomes" id="UP000327493"/>
    </source>
</evidence>
<evidence type="ECO:0000313" key="1">
    <source>
        <dbReference type="EMBL" id="KAA8581807.1"/>
    </source>
</evidence>
<accession>A0A5J5CJG4</accession>
<dbReference type="EMBL" id="VOFY01000021">
    <property type="protein sequence ID" value="KAA8581807.1"/>
    <property type="molecule type" value="Genomic_DNA"/>
</dbReference>
<comment type="caution">
    <text evidence="1">The sequence shown here is derived from an EMBL/GenBank/DDBJ whole genome shotgun (WGS) entry which is preliminary data.</text>
</comment>
<dbReference type="Proteomes" id="UP000327493">
    <property type="component" value="Chromosome 21"/>
</dbReference>
<proteinExistence type="predicted"/>
<sequence length="108" mass="12106">MFVETDNHSFHLGVQRHVGPVGLFPEDVVGSHPGLLEPHRLKLLSHCVASYQVHFALELAHSLQHVYYLRGARDGLVPPPDDPVAVKENAVHRVQHLFSQRCAQPCTF</sequence>
<gene>
    <name evidence="1" type="ORF">FQN60_003388</name>
</gene>
<keyword evidence="2" id="KW-1185">Reference proteome</keyword>
<name>A0A5J5CJG4_9PERO</name>
<dbReference type="AlphaFoldDB" id="A0A5J5CJG4"/>
<organism evidence="1 2">
    <name type="scientific">Etheostoma spectabile</name>
    <name type="common">orangethroat darter</name>
    <dbReference type="NCBI Taxonomy" id="54343"/>
    <lineage>
        <taxon>Eukaryota</taxon>
        <taxon>Metazoa</taxon>
        <taxon>Chordata</taxon>
        <taxon>Craniata</taxon>
        <taxon>Vertebrata</taxon>
        <taxon>Euteleostomi</taxon>
        <taxon>Actinopterygii</taxon>
        <taxon>Neopterygii</taxon>
        <taxon>Teleostei</taxon>
        <taxon>Neoteleostei</taxon>
        <taxon>Acanthomorphata</taxon>
        <taxon>Eupercaria</taxon>
        <taxon>Perciformes</taxon>
        <taxon>Percoidei</taxon>
        <taxon>Percidae</taxon>
        <taxon>Etheostomatinae</taxon>
        <taxon>Etheostoma</taxon>
    </lineage>
</organism>
<protein>
    <submittedName>
        <fullName evidence="1">Uncharacterized protein</fullName>
    </submittedName>
</protein>
<reference evidence="1 2" key="1">
    <citation type="submission" date="2019-08" db="EMBL/GenBank/DDBJ databases">
        <title>A chromosome-level genome assembly, high-density linkage maps, and genome scans reveal the genomic architecture of hybrid incompatibilities underlying speciation via character displacement in darters (Percidae: Etheostominae).</title>
        <authorList>
            <person name="Moran R.L."/>
            <person name="Catchen J.M."/>
            <person name="Fuller R.C."/>
        </authorList>
    </citation>
    <scope>NUCLEOTIDE SEQUENCE [LARGE SCALE GENOMIC DNA]</scope>
    <source>
        <strain evidence="1">EspeVRDwgs_2016</strain>
        <tissue evidence="1">Muscle</tissue>
    </source>
</reference>